<organism evidence="18 19">
    <name type="scientific">Ruminococcus albus</name>
    <dbReference type="NCBI Taxonomy" id="1264"/>
    <lineage>
        <taxon>Bacteria</taxon>
        <taxon>Bacillati</taxon>
        <taxon>Bacillota</taxon>
        <taxon>Clostridia</taxon>
        <taxon>Eubacteriales</taxon>
        <taxon>Oscillospiraceae</taxon>
        <taxon>Ruminococcus</taxon>
    </lineage>
</organism>
<dbReference type="NCBIfam" id="TIGR00643">
    <property type="entry name" value="recG"/>
    <property type="match status" value="1"/>
</dbReference>
<evidence type="ECO:0000256" key="1">
    <source>
        <dbReference type="ARBA" id="ARBA00007504"/>
    </source>
</evidence>
<evidence type="ECO:0000256" key="13">
    <source>
        <dbReference type="ARBA" id="ARBA00034808"/>
    </source>
</evidence>
<dbReference type="Pfam" id="PF17191">
    <property type="entry name" value="RecG_wedge"/>
    <property type="match status" value="1"/>
</dbReference>
<evidence type="ECO:0000256" key="8">
    <source>
        <dbReference type="ARBA" id="ARBA00023125"/>
    </source>
</evidence>
<dbReference type="GO" id="GO:0006281">
    <property type="term" value="P:DNA repair"/>
    <property type="evidence" value="ECO:0007669"/>
    <property type="project" value="UniProtKB-UniRule"/>
</dbReference>
<feature type="domain" description="Helicase ATP-binding" evidence="16">
    <location>
        <begin position="268"/>
        <end position="429"/>
    </location>
</feature>
<dbReference type="InterPro" id="IPR004609">
    <property type="entry name" value="ATP-dep_DNA_helicase_RecG"/>
</dbReference>
<dbReference type="InterPro" id="IPR033454">
    <property type="entry name" value="RecG_wedge"/>
</dbReference>
<dbReference type="EMBL" id="FOAT01000017">
    <property type="protein sequence ID" value="SEL27732.1"/>
    <property type="molecule type" value="Genomic_DNA"/>
</dbReference>
<comment type="similarity">
    <text evidence="1 15">Belongs to the helicase family. RecG subfamily.</text>
</comment>
<evidence type="ECO:0000256" key="2">
    <source>
        <dbReference type="ARBA" id="ARBA00017846"/>
    </source>
</evidence>
<dbReference type="Gene3D" id="3.40.50.300">
    <property type="entry name" value="P-loop containing nucleotide triphosphate hydrolases"/>
    <property type="match status" value="2"/>
</dbReference>
<reference evidence="18 19" key="1">
    <citation type="submission" date="2016-10" db="EMBL/GenBank/DDBJ databases">
        <authorList>
            <person name="de Groot N.N."/>
        </authorList>
    </citation>
    <scope>NUCLEOTIDE SEQUENCE [LARGE SCALE GENOMIC DNA]</scope>
    <source>
        <strain evidence="18 19">KH2T6</strain>
    </source>
</reference>
<evidence type="ECO:0000256" key="12">
    <source>
        <dbReference type="ARBA" id="ARBA00034617"/>
    </source>
</evidence>
<dbReference type="GO" id="GO:0003677">
    <property type="term" value="F:DNA binding"/>
    <property type="evidence" value="ECO:0007669"/>
    <property type="project" value="UniProtKB-KW"/>
</dbReference>
<evidence type="ECO:0000256" key="11">
    <source>
        <dbReference type="ARBA" id="ARBA00023235"/>
    </source>
</evidence>
<keyword evidence="9 15" id="KW-0233">DNA recombination</keyword>
<keyword evidence="10 15" id="KW-0234">DNA repair</keyword>
<evidence type="ECO:0000256" key="14">
    <source>
        <dbReference type="ARBA" id="ARBA00048988"/>
    </source>
</evidence>
<evidence type="ECO:0000256" key="4">
    <source>
        <dbReference type="ARBA" id="ARBA00022763"/>
    </source>
</evidence>
<evidence type="ECO:0000259" key="16">
    <source>
        <dbReference type="PROSITE" id="PS51192"/>
    </source>
</evidence>
<evidence type="ECO:0000256" key="3">
    <source>
        <dbReference type="ARBA" id="ARBA00022741"/>
    </source>
</evidence>
<name>A0A1H7NW32_RUMAL</name>
<evidence type="ECO:0000256" key="9">
    <source>
        <dbReference type="ARBA" id="ARBA00023172"/>
    </source>
</evidence>
<dbReference type="SMART" id="SM00487">
    <property type="entry name" value="DEXDc"/>
    <property type="match status" value="1"/>
</dbReference>
<dbReference type="Pfam" id="PF00271">
    <property type="entry name" value="Helicase_C"/>
    <property type="match status" value="1"/>
</dbReference>
<dbReference type="Pfam" id="PF00270">
    <property type="entry name" value="DEAD"/>
    <property type="match status" value="1"/>
</dbReference>
<keyword evidence="5 15" id="KW-0378">Hydrolase</keyword>
<dbReference type="PROSITE" id="PS51194">
    <property type="entry name" value="HELICASE_CTER"/>
    <property type="match status" value="1"/>
</dbReference>
<keyword evidence="11" id="KW-0413">Isomerase</keyword>
<evidence type="ECO:0000256" key="6">
    <source>
        <dbReference type="ARBA" id="ARBA00022806"/>
    </source>
</evidence>
<dbReference type="PROSITE" id="PS51192">
    <property type="entry name" value="HELICASE_ATP_BIND_1"/>
    <property type="match status" value="1"/>
</dbReference>
<protein>
    <recommendedName>
        <fullName evidence="2 15">ATP-dependent DNA helicase RecG</fullName>
        <ecNumber evidence="13 15">5.6.2.4</ecNumber>
    </recommendedName>
</protein>
<keyword evidence="3 15" id="KW-0547">Nucleotide-binding</keyword>
<sequence>MLGELAKPVMYLAGVGPKKSELYEKLGVHTVYDLLYHFPRYYIDMNEPQAIRDAPLNEQIVLRGRVVRKLPEGHVRRGLTVYKAIFTDDTADLTIVIYNSGFMFKALEVGHEYFLVGKLTGNMIRREINSPQIYPADAELVQPVYRLTEGITQNQLRLNMRTALESLGGFIYEPLPPDVVREQGLCSLSYALQNIHYPTDMHTLELAKNRLVFDELLTLALGMLMMKSRSREKAGCPMGAESIDEYYSALPFELTDGQKGAINDCICDMQKEYPMNRLVQGDVGSGKTAVAAGAAYFAYKNGFQTALMAPTEILAGQHYETLKGFLEPLGVKVVLLTGSLTPKKKEKAKADIAAGEYHVIVGTHALVQASTEFKRLGLVITDEQHRFGVEQRALLAGKGDNPHKLVMSATPIPRTLALMIYGDLDISVLKELPKGRQPVETYAVTGKLRERAFGYVKQYIEEGRQAYIVCPMIEESDSDLRDVKSYAKEISEGIFSGYRVGLLHGRLSADSKEKVMKRFKSHELDILVSTTVVEVGVDVPNAAVMVIENADRFGLSQLHQLRGRVGRGEHKSTCILITDNPTEEVVQRLKILSKSHNGFEISQEDLKLRGPGDFFGSRQHGLPKMKIADMSQDMEVLVKAQETAKEILCKDPNLDTGENAGLRELVEGLFEQDIAND</sequence>
<comment type="catalytic activity">
    <reaction evidence="12 15">
        <text>Couples ATP hydrolysis with the unwinding of duplex DNA by translocating in the 3'-5' direction.</text>
        <dbReference type="EC" id="5.6.2.4"/>
    </reaction>
</comment>
<evidence type="ECO:0000256" key="7">
    <source>
        <dbReference type="ARBA" id="ARBA00022840"/>
    </source>
</evidence>
<evidence type="ECO:0000313" key="19">
    <source>
        <dbReference type="Proteomes" id="UP000186015"/>
    </source>
</evidence>
<dbReference type="SMART" id="SM00490">
    <property type="entry name" value="HELICc"/>
    <property type="match status" value="1"/>
</dbReference>
<evidence type="ECO:0000256" key="10">
    <source>
        <dbReference type="ARBA" id="ARBA00023204"/>
    </source>
</evidence>
<comment type="function">
    <text evidence="15">Plays a critical role in recombination and DNA repair. Helps process Holliday junction intermediates to mature products by catalyzing branch migration. Has replication fork regression activity, unwinds stalled or blocked replication forks to make a HJ that can be resolved. Has a DNA unwinding activity characteristic of a DNA helicase with 3'-5' polarity.</text>
</comment>
<dbReference type="NCBIfam" id="NF008168">
    <property type="entry name" value="PRK10917.2-2"/>
    <property type="match status" value="1"/>
</dbReference>
<dbReference type="SUPFAM" id="SSF52540">
    <property type="entry name" value="P-loop containing nucleoside triphosphate hydrolases"/>
    <property type="match status" value="2"/>
</dbReference>
<evidence type="ECO:0000256" key="15">
    <source>
        <dbReference type="RuleBase" id="RU363016"/>
    </source>
</evidence>
<dbReference type="InterPro" id="IPR045562">
    <property type="entry name" value="RecG_dom3_C"/>
</dbReference>
<dbReference type="InterPro" id="IPR014001">
    <property type="entry name" value="Helicase_ATP-bd"/>
</dbReference>
<keyword evidence="4 15" id="KW-0227">DNA damage</keyword>
<dbReference type="InterPro" id="IPR047112">
    <property type="entry name" value="RecG/Mfd"/>
</dbReference>
<dbReference type="Proteomes" id="UP000186015">
    <property type="component" value="Unassembled WGS sequence"/>
</dbReference>
<dbReference type="InterPro" id="IPR012340">
    <property type="entry name" value="NA-bd_OB-fold"/>
</dbReference>
<comment type="catalytic activity">
    <reaction evidence="14 15">
        <text>ATP + H2O = ADP + phosphate + H(+)</text>
        <dbReference type="Rhea" id="RHEA:13065"/>
        <dbReference type="ChEBI" id="CHEBI:15377"/>
        <dbReference type="ChEBI" id="CHEBI:15378"/>
        <dbReference type="ChEBI" id="CHEBI:30616"/>
        <dbReference type="ChEBI" id="CHEBI:43474"/>
        <dbReference type="ChEBI" id="CHEBI:456216"/>
        <dbReference type="EC" id="5.6.2.4"/>
    </reaction>
</comment>
<dbReference type="InterPro" id="IPR027417">
    <property type="entry name" value="P-loop_NTPase"/>
</dbReference>
<dbReference type="EC" id="5.6.2.4" evidence="13 15"/>
<evidence type="ECO:0000256" key="5">
    <source>
        <dbReference type="ARBA" id="ARBA00022801"/>
    </source>
</evidence>
<dbReference type="SUPFAM" id="SSF50249">
    <property type="entry name" value="Nucleic acid-binding proteins"/>
    <property type="match status" value="1"/>
</dbReference>
<dbReference type="GO" id="GO:0016887">
    <property type="term" value="F:ATP hydrolysis activity"/>
    <property type="evidence" value="ECO:0007669"/>
    <property type="project" value="RHEA"/>
</dbReference>
<keyword evidence="7 15" id="KW-0067">ATP-binding</keyword>
<dbReference type="OrthoDB" id="9804325at2"/>
<dbReference type="GO" id="GO:0006310">
    <property type="term" value="P:DNA recombination"/>
    <property type="evidence" value="ECO:0007669"/>
    <property type="project" value="UniProtKB-UniRule"/>
</dbReference>
<dbReference type="GO" id="GO:0043138">
    <property type="term" value="F:3'-5' DNA helicase activity"/>
    <property type="evidence" value="ECO:0007669"/>
    <property type="project" value="UniProtKB-EC"/>
</dbReference>
<keyword evidence="8" id="KW-0238">DNA-binding</keyword>
<feature type="domain" description="Helicase C-terminal" evidence="17">
    <location>
        <begin position="455"/>
        <end position="607"/>
    </location>
</feature>
<dbReference type="InterPro" id="IPR001650">
    <property type="entry name" value="Helicase_C-like"/>
</dbReference>
<evidence type="ECO:0000313" key="18">
    <source>
        <dbReference type="EMBL" id="SEL27732.1"/>
    </source>
</evidence>
<dbReference type="CDD" id="cd17992">
    <property type="entry name" value="DEXHc_RecG"/>
    <property type="match status" value="1"/>
</dbReference>
<dbReference type="InterPro" id="IPR011545">
    <property type="entry name" value="DEAD/DEAH_box_helicase_dom"/>
</dbReference>
<accession>A0A1H7NW32</accession>
<dbReference type="PANTHER" id="PTHR47964">
    <property type="entry name" value="ATP-DEPENDENT DNA HELICASE HOMOLOG RECG, CHLOROPLASTIC"/>
    <property type="match status" value="1"/>
</dbReference>
<gene>
    <name evidence="18" type="ORF">SAMN05216469_11733</name>
</gene>
<dbReference type="AlphaFoldDB" id="A0A1H7NW32"/>
<dbReference type="Gene3D" id="2.40.50.140">
    <property type="entry name" value="Nucleic acid-binding proteins"/>
    <property type="match status" value="1"/>
</dbReference>
<proteinExistence type="inferred from homology"/>
<dbReference type="RefSeq" id="WP_074835324.1">
    <property type="nucleotide sequence ID" value="NZ_FOAT01000017.1"/>
</dbReference>
<dbReference type="Pfam" id="PF19833">
    <property type="entry name" value="RecG_dom3_C"/>
    <property type="match status" value="1"/>
</dbReference>
<keyword evidence="6 15" id="KW-0347">Helicase</keyword>
<dbReference type="NCBIfam" id="NF008165">
    <property type="entry name" value="PRK10917.1-3"/>
    <property type="match status" value="1"/>
</dbReference>
<dbReference type="PANTHER" id="PTHR47964:SF1">
    <property type="entry name" value="ATP-DEPENDENT DNA HELICASE HOMOLOG RECG, CHLOROPLASTIC"/>
    <property type="match status" value="1"/>
</dbReference>
<dbReference type="GO" id="GO:0005524">
    <property type="term" value="F:ATP binding"/>
    <property type="evidence" value="ECO:0007669"/>
    <property type="project" value="UniProtKB-KW"/>
</dbReference>
<evidence type="ECO:0000259" key="17">
    <source>
        <dbReference type="PROSITE" id="PS51194"/>
    </source>
</evidence>